<name>A0A7E4VGP4_PANRE</name>
<sequence length="289" mass="32040">MSLPSSTRMGICRVNASAGLHSHHKALSTVARVIQSPAIFVENTSQRRTNNLLGPNKKFPFPGDVAIANTFAAPAVSAQTEAQTSEKVDKNDPLYRTVSVEQLLNSPLNIRKAADYAPEPVIDNLKSNCDVEMHATSCPRLLKKELKYLFVDMDLREKGVTVLNLSQKTETDQANWSPNMELERMKLTASFIDSANAVCQALKEAGYWADFIDPASGRPYLGKFTNASLFETDDRYRQLGFQIEDLGCCKVIKHMQWGTHAFVGTIFTDAPMESKAVQEIVKQVNLVAQ</sequence>
<dbReference type="GO" id="GO:0005739">
    <property type="term" value="C:mitochondrion"/>
    <property type="evidence" value="ECO:0007669"/>
    <property type="project" value="TreeGrafter"/>
</dbReference>
<dbReference type="WBParaSite" id="Pan_g20296.t1">
    <property type="protein sequence ID" value="Pan_g20296.t1"/>
    <property type="gene ID" value="Pan_g20296"/>
</dbReference>
<dbReference type="Pfam" id="PF10229">
    <property type="entry name" value="MMADHC"/>
    <property type="match status" value="1"/>
</dbReference>
<dbReference type="PANTHER" id="PTHR13192">
    <property type="entry name" value="MY011 PROTEIN"/>
    <property type="match status" value="1"/>
</dbReference>
<reference evidence="1" key="1">
    <citation type="journal article" date="2013" name="Genetics">
        <title>The draft genome and transcriptome of Panagrellus redivivus are shaped by the harsh demands of a free-living lifestyle.</title>
        <authorList>
            <person name="Srinivasan J."/>
            <person name="Dillman A.R."/>
            <person name="Macchietto M.G."/>
            <person name="Heikkinen L."/>
            <person name="Lakso M."/>
            <person name="Fracchia K.M."/>
            <person name="Antoshechkin I."/>
            <person name="Mortazavi A."/>
            <person name="Wong G."/>
            <person name="Sternberg P.W."/>
        </authorList>
    </citation>
    <scope>NUCLEOTIDE SEQUENCE [LARGE SCALE GENOMIC DNA]</scope>
    <source>
        <strain evidence="1">MT8872</strain>
    </source>
</reference>
<dbReference type="Proteomes" id="UP000492821">
    <property type="component" value="Unassembled WGS sequence"/>
</dbReference>
<protein>
    <submittedName>
        <fullName evidence="2">Methylmalonic aciduria and homocystinuria type D homolog, mitochondrial</fullName>
    </submittedName>
</protein>
<accession>A0A7E4VGP4</accession>
<evidence type="ECO:0000313" key="1">
    <source>
        <dbReference type="Proteomes" id="UP000492821"/>
    </source>
</evidence>
<dbReference type="PANTHER" id="PTHR13192:SF3">
    <property type="entry name" value="COBALAMIN TRAFFICKING PROTEIN CBLD"/>
    <property type="match status" value="1"/>
</dbReference>
<reference evidence="2" key="2">
    <citation type="submission" date="2020-10" db="UniProtKB">
        <authorList>
            <consortium name="WormBaseParasite"/>
        </authorList>
    </citation>
    <scope>IDENTIFICATION</scope>
</reference>
<keyword evidence="1" id="KW-1185">Reference proteome</keyword>
<evidence type="ECO:0000313" key="2">
    <source>
        <dbReference type="WBParaSite" id="Pan_g20296.t1"/>
    </source>
</evidence>
<dbReference type="GO" id="GO:0009235">
    <property type="term" value="P:cobalamin metabolic process"/>
    <property type="evidence" value="ECO:0007669"/>
    <property type="project" value="InterPro"/>
</dbReference>
<dbReference type="AlphaFoldDB" id="A0A7E4VGP4"/>
<dbReference type="InterPro" id="IPR019362">
    <property type="entry name" value="MMADHC"/>
</dbReference>
<proteinExistence type="predicted"/>
<organism evidence="1 2">
    <name type="scientific">Panagrellus redivivus</name>
    <name type="common">Microworm</name>
    <dbReference type="NCBI Taxonomy" id="6233"/>
    <lineage>
        <taxon>Eukaryota</taxon>
        <taxon>Metazoa</taxon>
        <taxon>Ecdysozoa</taxon>
        <taxon>Nematoda</taxon>
        <taxon>Chromadorea</taxon>
        <taxon>Rhabditida</taxon>
        <taxon>Tylenchina</taxon>
        <taxon>Panagrolaimomorpha</taxon>
        <taxon>Panagrolaimoidea</taxon>
        <taxon>Panagrolaimidae</taxon>
        <taxon>Panagrellus</taxon>
    </lineage>
</organism>